<dbReference type="RefSeq" id="WP_203874281.1">
    <property type="nucleotide sequence ID" value="NZ_BOOK01000012.1"/>
</dbReference>
<gene>
    <name evidence="2" type="ORF">Pta02_18480</name>
</gene>
<reference evidence="2" key="1">
    <citation type="submission" date="2021-01" db="EMBL/GenBank/DDBJ databases">
        <title>Whole genome shotgun sequence of Planobispora takensis NBRC 109077.</title>
        <authorList>
            <person name="Komaki H."/>
            <person name="Tamura T."/>
        </authorList>
    </citation>
    <scope>NUCLEOTIDE SEQUENCE</scope>
    <source>
        <strain evidence="2">NBRC 109077</strain>
    </source>
</reference>
<feature type="compositionally biased region" description="Basic residues" evidence="1">
    <location>
        <begin position="31"/>
        <end position="42"/>
    </location>
</feature>
<feature type="region of interest" description="Disordered" evidence="1">
    <location>
        <begin position="1"/>
        <end position="42"/>
    </location>
</feature>
<keyword evidence="3" id="KW-1185">Reference proteome</keyword>
<dbReference type="Proteomes" id="UP000634476">
    <property type="component" value="Unassembled WGS sequence"/>
</dbReference>
<evidence type="ECO:0000313" key="2">
    <source>
        <dbReference type="EMBL" id="GIH99839.1"/>
    </source>
</evidence>
<dbReference type="AlphaFoldDB" id="A0A8J3SUZ6"/>
<proteinExistence type="predicted"/>
<accession>A0A8J3SUZ6</accession>
<protein>
    <submittedName>
        <fullName evidence="2">Uncharacterized protein</fullName>
    </submittedName>
</protein>
<dbReference type="EMBL" id="BOOK01000012">
    <property type="protein sequence ID" value="GIH99839.1"/>
    <property type="molecule type" value="Genomic_DNA"/>
</dbReference>
<comment type="caution">
    <text evidence="2">The sequence shown here is derived from an EMBL/GenBank/DDBJ whole genome shotgun (WGS) entry which is preliminary data.</text>
</comment>
<sequence length="102" mass="11572">MSRPPVVAPSSKGGARTTQEEFDAPLDSRSTRRGRDRRRRIGAPHGKWYHAPSYKWCGYGEHAKEFAFRRHDVSAVKVRVSQIGKHGHHVFGKGEWHSVPEA</sequence>
<evidence type="ECO:0000313" key="3">
    <source>
        <dbReference type="Proteomes" id="UP000634476"/>
    </source>
</evidence>
<evidence type="ECO:0000256" key="1">
    <source>
        <dbReference type="SAM" id="MobiDB-lite"/>
    </source>
</evidence>
<organism evidence="2 3">
    <name type="scientific">Planobispora takensis</name>
    <dbReference type="NCBI Taxonomy" id="1367882"/>
    <lineage>
        <taxon>Bacteria</taxon>
        <taxon>Bacillati</taxon>
        <taxon>Actinomycetota</taxon>
        <taxon>Actinomycetes</taxon>
        <taxon>Streptosporangiales</taxon>
        <taxon>Streptosporangiaceae</taxon>
        <taxon>Planobispora</taxon>
    </lineage>
</organism>
<name>A0A8J3SUZ6_9ACTN</name>